<organism evidence="3">
    <name type="scientific">Grosmannia clavigera (strain kw1407 / UAMH 11150)</name>
    <name type="common">Blue stain fungus</name>
    <name type="synonym">Graphiocladiella clavigera</name>
    <dbReference type="NCBI Taxonomy" id="655863"/>
    <lineage>
        <taxon>Eukaryota</taxon>
        <taxon>Fungi</taxon>
        <taxon>Dikarya</taxon>
        <taxon>Ascomycota</taxon>
        <taxon>Pezizomycotina</taxon>
        <taxon>Sordariomycetes</taxon>
        <taxon>Sordariomycetidae</taxon>
        <taxon>Ophiostomatales</taxon>
        <taxon>Ophiostomataceae</taxon>
        <taxon>Leptographium</taxon>
    </lineage>
</organism>
<reference evidence="2 3" key="1">
    <citation type="journal article" date="2011" name="Proc. Natl. Acad. Sci. U.S.A.">
        <title>Genome and transcriptome analyses of the mountain pine beetle-fungal symbiont Grosmannia clavigera, a lodgepole pine pathogen.</title>
        <authorList>
            <person name="DiGuistini S."/>
            <person name="Wang Y."/>
            <person name="Liao N.Y."/>
            <person name="Taylor G."/>
            <person name="Tanguay P."/>
            <person name="Feau N."/>
            <person name="Henrissat B."/>
            <person name="Chan S.K."/>
            <person name="Hesse-Orce U."/>
            <person name="Alamouti S.M."/>
            <person name="Tsui C.K.M."/>
            <person name="Docking R.T."/>
            <person name="Levasseur A."/>
            <person name="Haridas S."/>
            <person name="Robertson G."/>
            <person name="Birol I."/>
            <person name="Holt R.A."/>
            <person name="Marra M.A."/>
            <person name="Hamelin R.C."/>
            <person name="Hirst M."/>
            <person name="Jones S.J.M."/>
            <person name="Bohlmann J."/>
            <person name="Breuil C."/>
        </authorList>
    </citation>
    <scope>NUCLEOTIDE SEQUENCE [LARGE SCALE GENOMIC DNA]</scope>
    <source>
        <strain evidence="3">kw1407 / UAMH 11150</strain>
    </source>
</reference>
<protein>
    <submittedName>
        <fullName evidence="2">Uncharacterized protein</fullName>
    </submittedName>
</protein>
<proteinExistence type="predicted"/>
<accession>F0XRB9</accession>
<dbReference type="AlphaFoldDB" id="F0XRB9"/>
<keyword evidence="3" id="KW-1185">Reference proteome</keyword>
<evidence type="ECO:0000256" key="1">
    <source>
        <dbReference type="SAM" id="MobiDB-lite"/>
    </source>
</evidence>
<feature type="region of interest" description="Disordered" evidence="1">
    <location>
        <begin position="1"/>
        <end position="20"/>
    </location>
</feature>
<dbReference type="RefSeq" id="XP_014169213.1">
    <property type="nucleotide sequence ID" value="XM_014313738.1"/>
</dbReference>
<dbReference type="GeneID" id="25974007"/>
<name>F0XRB9_GROCL</name>
<evidence type="ECO:0000313" key="2">
    <source>
        <dbReference type="EMBL" id="EFW99798.1"/>
    </source>
</evidence>
<evidence type="ECO:0000313" key="3">
    <source>
        <dbReference type="Proteomes" id="UP000007796"/>
    </source>
</evidence>
<dbReference type="HOGENOM" id="CLU_2606263_0_0_1"/>
<dbReference type="Proteomes" id="UP000007796">
    <property type="component" value="Unassembled WGS sequence"/>
</dbReference>
<dbReference type="EMBL" id="GL629807">
    <property type="protein sequence ID" value="EFW99798.1"/>
    <property type="molecule type" value="Genomic_DNA"/>
</dbReference>
<dbReference type="InParanoid" id="F0XRB9"/>
<gene>
    <name evidence="2" type="ORF">CMQ_116</name>
</gene>
<sequence>MRTDEFLPARKPASGSQISSERIALDTDEIVLDPEETWHCTQGAARGCMLPGPWLSAPWRRSALLAPDEKGNNSRRFAV</sequence>